<accession>A0A0B7N9M1</accession>
<dbReference type="Proteomes" id="UP000054107">
    <property type="component" value="Unassembled WGS sequence"/>
</dbReference>
<evidence type="ECO:0000313" key="3">
    <source>
        <dbReference type="Proteomes" id="UP000054107"/>
    </source>
</evidence>
<dbReference type="InterPro" id="IPR036397">
    <property type="entry name" value="RNaseH_sf"/>
</dbReference>
<evidence type="ECO:0000313" key="2">
    <source>
        <dbReference type="EMBL" id="CEP11679.1"/>
    </source>
</evidence>
<keyword evidence="3" id="KW-1185">Reference proteome</keyword>
<feature type="domain" description="Tc1-like transposase DDE" evidence="1">
    <location>
        <begin position="91"/>
        <end position="187"/>
    </location>
</feature>
<dbReference type="EMBL" id="LN726747">
    <property type="protein sequence ID" value="CEP11679.1"/>
    <property type="molecule type" value="Genomic_DNA"/>
</dbReference>
<sequence>MTEDYSDHYGRTIAPRCLSDPEQVPFYAFSNLLPCAQHCKLMRTIVKNIGFTLKRTKPVEEKRNDSTTLQKRRDFILKLAKDGIIYDKNCIFVDEASFDANLIHGEGWSKKGEERSVTTRSKRALTLTILAAISYQGVERVNAKIVRGGTTGSIFATFIQNIIDTLDKSNAPVQYFIMNNASIHETPEKEFSITLGTNLVKRKPGLTQDELALYIGECSERVTDSDCESWVRHRLTFFDDSMAMKKIY</sequence>
<dbReference type="AlphaFoldDB" id="A0A0B7N9M1"/>
<organism evidence="2 3">
    <name type="scientific">Parasitella parasitica</name>
    <dbReference type="NCBI Taxonomy" id="35722"/>
    <lineage>
        <taxon>Eukaryota</taxon>
        <taxon>Fungi</taxon>
        <taxon>Fungi incertae sedis</taxon>
        <taxon>Mucoromycota</taxon>
        <taxon>Mucoromycotina</taxon>
        <taxon>Mucoromycetes</taxon>
        <taxon>Mucorales</taxon>
        <taxon>Mucorineae</taxon>
        <taxon>Mucoraceae</taxon>
        <taxon>Parasitella</taxon>
    </lineage>
</organism>
<dbReference type="InterPro" id="IPR038717">
    <property type="entry name" value="Tc1-like_DDE_dom"/>
</dbReference>
<reference evidence="2 3" key="1">
    <citation type="submission" date="2014-09" db="EMBL/GenBank/DDBJ databases">
        <authorList>
            <person name="Ellenberger Sabrina"/>
        </authorList>
    </citation>
    <scope>NUCLEOTIDE SEQUENCE [LARGE SCALE GENOMIC DNA]</scope>
    <source>
        <strain evidence="2 3">CBS 412.66</strain>
    </source>
</reference>
<dbReference type="Gene3D" id="3.30.420.10">
    <property type="entry name" value="Ribonuclease H-like superfamily/Ribonuclease H"/>
    <property type="match status" value="1"/>
</dbReference>
<dbReference type="OrthoDB" id="2289193at2759"/>
<dbReference type="Pfam" id="PF13358">
    <property type="entry name" value="DDE_3"/>
    <property type="match status" value="1"/>
</dbReference>
<proteinExistence type="predicted"/>
<name>A0A0B7N9M1_9FUNG</name>
<dbReference type="PANTHER" id="PTHR46564">
    <property type="entry name" value="TRANSPOSASE"/>
    <property type="match status" value="1"/>
</dbReference>
<dbReference type="GO" id="GO:0003676">
    <property type="term" value="F:nucleic acid binding"/>
    <property type="evidence" value="ECO:0007669"/>
    <property type="project" value="InterPro"/>
</dbReference>
<gene>
    <name evidence="2" type="primary">PARPA_05561.1 scaffold 18670</name>
</gene>
<protein>
    <recommendedName>
        <fullName evidence="1">Tc1-like transposase DDE domain-containing protein</fullName>
    </recommendedName>
</protein>
<evidence type="ECO:0000259" key="1">
    <source>
        <dbReference type="Pfam" id="PF13358"/>
    </source>
</evidence>
<dbReference type="PANTHER" id="PTHR46564:SF1">
    <property type="entry name" value="TRANSPOSASE"/>
    <property type="match status" value="1"/>
</dbReference>